<comment type="similarity">
    <text evidence="2">Belongs to the cytidine and deoxycytidylate deaminase family.</text>
</comment>
<dbReference type="GeneID" id="303559417"/>
<dbReference type="Gene3D" id="3.40.140.10">
    <property type="entry name" value="Cytidine Deaminase, domain 2"/>
    <property type="match status" value="1"/>
</dbReference>
<feature type="binding site" evidence="8">
    <location>
        <position position="103"/>
    </location>
    <ligand>
        <name>Zn(2+)</name>
        <dbReference type="ChEBI" id="CHEBI:29105"/>
        <note>catalytic</note>
    </ligand>
</feature>
<organism evidence="10 12">
    <name type="scientific">Clostridium septicum</name>
    <dbReference type="NCBI Taxonomy" id="1504"/>
    <lineage>
        <taxon>Bacteria</taxon>
        <taxon>Bacillati</taxon>
        <taxon>Bacillota</taxon>
        <taxon>Clostridia</taxon>
        <taxon>Eubacteriales</taxon>
        <taxon>Clostridiaceae</taxon>
        <taxon>Clostridium</taxon>
    </lineage>
</organism>
<dbReference type="InterPro" id="IPR016192">
    <property type="entry name" value="APOBEC/CMP_deaminase_Zn-bd"/>
</dbReference>
<dbReference type="EMBL" id="CP023671">
    <property type="protein sequence ID" value="AYE35794.1"/>
    <property type="molecule type" value="Genomic_DNA"/>
</dbReference>
<dbReference type="RefSeq" id="WP_066677288.1">
    <property type="nucleotide sequence ID" value="NZ_CABMIZ010000025.1"/>
</dbReference>
<keyword evidence="5" id="KW-0378">Hydrolase</keyword>
<feature type="binding site" evidence="8">
    <location>
        <position position="77"/>
    </location>
    <ligand>
        <name>Zn(2+)</name>
        <dbReference type="ChEBI" id="CHEBI:29105"/>
        <note>catalytic</note>
    </ligand>
</feature>
<dbReference type="EMBL" id="CP099799">
    <property type="protein sequence ID" value="USS02491.1"/>
    <property type="molecule type" value="Genomic_DNA"/>
</dbReference>
<evidence type="ECO:0000313" key="11">
    <source>
        <dbReference type="EMBL" id="USS02491.1"/>
    </source>
</evidence>
<evidence type="ECO:0000313" key="13">
    <source>
        <dbReference type="Proteomes" id="UP001055437"/>
    </source>
</evidence>
<evidence type="ECO:0000256" key="6">
    <source>
        <dbReference type="ARBA" id="ARBA00022833"/>
    </source>
</evidence>
<evidence type="ECO:0000256" key="8">
    <source>
        <dbReference type="PIRSR" id="PIRSR006019-2"/>
    </source>
</evidence>
<evidence type="ECO:0000259" key="9">
    <source>
        <dbReference type="PROSITE" id="PS51747"/>
    </source>
</evidence>
<dbReference type="InterPro" id="IPR015517">
    <property type="entry name" value="dCMP_deaminase-rel"/>
</dbReference>
<gene>
    <name evidence="10" type="ORF">CP523_01840</name>
    <name evidence="11" type="ORF">NH397_10160</name>
</gene>
<proteinExistence type="inferred from homology"/>
<evidence type="ECO:0000313" key="10">
    <source>
        <dbReference type="EMBL" id="AYE35794.1"/>
    </source>
</evidence>
<dbReference type="PIRSF" id="PIRSF006019">
    <property type="entry name" value="dCMP_deaminase"/>
    <property type="match status" value="1"/>
</dbReference>
<dbReference type="GO" id="GO:0005737">
    <property type="term" value="C:cytoplasm"/>
    <property type="evidence" value="ECO:0007669"/>
    <property type="project" value="TreeGrafter"/>
</dbReference>
<dbReference type="GO" id="GO:0009165">
    <property type="term" value="P:nucleotide biosynthetic process"/>
    <property type="evidence" value="ECO:0007669"/>
    <property type="project" value="UniProtKB-KW"/>
</dbReference>
<dbReference type="PROSITE" id="PS51747">
    <property type="entry name" value="CYT_DCMP_DEAMINASES_2"/>
    <property type="match status" value="1"/>
</dbReference>
<dbReference type="AlphaFoldDB" id="A0A9N7JP50"/>
<keyword evidence="4" id="KW-0545">Nucleotide biosynthesis</keyword>
<dbReference type="GO" id="GO:0008270">
    <property type="term" value="F:zinc ion binding"/>
    <property type="evidence" value="ECO:0007669"/>
    <property type="project" value="InterPro"/>
</dbReference>
<feature type="active site" description="Proton donor" evidence="7">
    <location>
        <position position="79"/>
    </location>
</feature>
<evidence type="ECO:0000256" key="5">
    <source>
        <dbReference type="ARBA" id="ARBA00022801"/>
    </source>
</evidence>
<evidence type="ECO:0000256" key="2">
    <source>
        <dbReference type="ARBA" id="ARBA00006576"/>
    </source>
</evidence>
<feature type="domain" description="CMP/dCMP-type deaminase" evidence="9">
    <location>
        <begin position="8"/>
        <end position="145"/>
    </location>
</feature>
<dbReference type="PANTHER" id="PTHR11086">
    <property type="entry name" value="DEOXYCYTIDYLATE DEAMINASE-RELATED"/>
    <property type="match status" value="1"/>
</dbReference>
<dbReference type="PANTHER" id="PTHR11086:SF18">
    <property type="entry name" value="DEOXYCYTIDYLATE DEAMINASE"/>
    <property type="match status" value="1"/>
</dbReference>
<sequence length="164" mass="18188">MKRKDYISWDEYFMGVAVLAGKRSKDPATQVGACIVDCENKILSQGYNGLPVGCSDDEFPWDREGELLETKYPYVVHAELNAILNARGSNLYGAKIYVALFPCNECAKAIIQSGIKEVIYLSDKYSDTDIVKASKKLLNSAGIKLTKLEAKNKNINISLDLNDI</sequence>
<dbReference type="InterPro" id="IPR035105">
    <property type="entry name" value="Deoxycytidylate_deaminase_dom"/>
</dbReference>
<dbReference type="Pfam" id="PF00383">
    <property type="entry name" value="dCMP_cyt_deam_1"/>
    <property type="match status" value="1"/>
</dbReference>
<dbReference type="FunFam" id="3.40.140.10:FF:000021">
    <property type="entry name" value="Deoxycytidylate deaminase"/>
    <property type="match status" value="1"/>
</dbReference>
<name>A0A9N7JP50_CLOSE</name>
<dbReference type="GO" id="GO:0004132">
    <property type="term" value="F:dCMP deaminase activity"/>
    <property type="evidence" value="ECO:0007669"/>
    <property type="project" value="InterPro"/>
</dbReference>
<feature type="binding site" evidence="8">
    <location>
        <position position="106"/>
    </location>
    <ligand>
        <name>Zn(2+)</name>
        <dbReference type="ChEBI" id="CHEBI:29105"/>
        <note>catalytic</note>
    </ligand>
</feature>
<protein>
    <submittedName>
        <fullName evidence="10">Cytidine deaminase</fullName>
    </submittedName>
    <submittedName>
        <fullName evidence="11">dCMP deaminase family protein</fullName>
    </submittedName>
</protein>
<dbReference type="OrthoDB" id="9788517at2"/>
<dbReference type="PROSITE" id="PS00903">
    <property type="entry name" value="CYT_DCMP_DEAMINASES_1"/>
    <property type="match status" value="1"/>
</dbReference>
<dbReference type="KEGG" id="csep:CP523_01840"/>
<keyword evidence="13" id="KW-1185">Reference proteome</keyword>
<reference evidence="10 12" key="1">
    <citation type="submission" date="2017-09" db="EMBL/GenBank/DDBJ databases">
        <authorList>
            <person name="Thomas P."/>
            <person name="Seyboldt C."/>
        </authorList>
    </citation>
    <scope>NUCLEOTIDE SEQUENCE [LARGE SCALE GENOMIC DNA]</scope>
    <source>
        <strain evidence="10 12">DSM 7534</strain>
    </source>
</reference>
<dbReference type="Proteomes" id="UP001055437">
    <property type="component" value="Chromosome"/>
</dbReference>
<dbReference type="CDD" id="cd01286">
    <property type="entry name" value="deoxycytidylate_deaminase"/>
    <property type="match status" value="1"/>
</dbReference>
<accession>A0A9N7JP50</accession>
<evidence type="ECO:0000256" key="1">
    <source>
        <dbReference type="ARBA" id="ARBA00001947"/>
    </source>
</evidence>
<comment type="cofactor">
    <cofactor evidence="1 8">
        <name>Zn(2+)</name>
        <dbReference type="ChEBI" id="CHEBI:29105"/>
    </cofactor>
</comment>
<evidence type="ECO:0000256" key="3">
    <source>
        <dbReference type="ARBA" id="ARBA00022723"/>
    </source>
</evidence>
<dbReference type="SUPFAM" id="SSF53927">
    <property type="entry name" value="Cytidine deaminase-like"/>
    <property type="match status" value="1"/>
</dbReference>
<dbReference type="Proteomes" id="UP000280586">
    <property type="component" value="Chromosome"/>
</dbReference>
<dbReference type="GO" id="GO:0006220">
    <property type="term" value="P:pyrimidine nucleotide metabolic process"/>
    <property type="evidence" value="ECO:0007669"/>
    <property type="project" value="InterPro"/>
</dbReference>
<evidence type="ECO:0000256" key="4">
    <source>
        <dbReference type="ARBA" id="ARBA00022727"/>
    </source>
</evidence>
<evidence type="ECO:0000256" key="7">
    <source>
        <dbReference type="PIRSR" id="PIRSR006019-1"/>
    </source>
</evidence>
<dbReference type="InterPro" id="IPR002125">
    <property type="entry name" value="CMP_dCMP_dom"/>
</dbReference>
<keyword evidence="6 8" id="KW-0862">Zinc</keyword>
<reference evidence="11" key="2">
    <citation type="submission" date="2022-06" db="EMBL/GenBank/DDBJ databases">
        <authorList>
            <person name="Holder M.E."/>
            <person name="Ajami N.J."/>
            <person name="Petrosino J.F."/>
        </authorList>
    </citation>
    <scope>NUCLEOTIDE SEQUENCE</scope>
    <source>
        <strain evidence="11">RMA 8861</strain>
    </source>
</reference>
<keyword evidence="3 8" id="KW-0479">Metal-binding</keyword>
<dbReference type="InterPro" id="IPR016193">
    <property type="entry name" value="Cytidine_deaminase-like"/>
</dbReference>
<evidence type="ECO:0000313" key="12">
    <source>
        <dbReference type="Proteomes" id="UP000280586"/>
    </source>
</evidence>
<dbReference type="InterPro" id="IPR016473">
    <property type="entry name" value="dCMP_deaminase"/>
</dbReference>